<name>A0A4R4K080_9BACT</name>
<feature type="transmembrane region" description="Helical" evidence="5">
    <location>
        <begin position="100"/>
        <end position="121"/>
    </location>
</feature>
<dbReference type="GO" id="GO:0043953">
    <property type="term" value="P:protein transport by the Tat complex"/>
    <property type="evidence" value="ECO:0007669"/>
    <property type="project" value="UniProtKB-UniRule"/>
</dbReference>
<reference evidence="6 7" key="1">
    <citation type="submission" date="2019-02" db="EMBL/GenBank/DDBJ databases">
        <title>Arundinibacter roseus gen. nov., sp. nov., a new member of the family Cytophagaceae.</title>
        <authorList>
            <person name="Szuroczki S."/>
            <person name="Khayer B."/>
            <person name="Sproer C."/>
            <person name="Toumi M."/>
            <person name="Szabo A."/>
            <person name="Felfoldi T."/>
            <person name="Schumann P."/>
            <person name="Toth E."/>
        </authorList>
    </citation>
    <scope>NUCLEOTIDE SEQUENCE [LARGE SCALE GENOMIC DNA]</scope>
    <source>
        <strain evidence="6 7">DMA-k-7a</strain>
    </source>
</reference>
<proteinExistence type="inferred from homology"/>
<dbReference type="GO" id="GO:0065002">
    <property type="term" value="P:intracellular protein transmembrane transport"/>
    <property type="evidence" value="ECO:0007669"/>
    <property type="project" value="TreeGrafter"/>
</dbReference>
<feature type="transmembrane region" description="Helical" evidence="5">
    <location>
        <begin position="186"/>
        <end position="212"/>
    </location>
</feature>
<dbReference type="RefSeq" id="WP_132121808.1">
    <property type="nucleotide sequence ID" value="NZ_SMJU01000019.1"/>
</dbReference>
<dbReference type="InterPro" id="IPR002033">
    <property type="entry name" value="TatC"/>
</dbReference>
<dbReference type="PANTHER" id="PTHR30371:SF0">
    <property type="entry name" value="SEC-INDEPENDENT PROTEIN TRANSLOCASE PROTEIN TATC, CHLOROPLASTIC-RELATED"/>
    <property type="match status" value="1"/>
</dbReference>
<accession>A0A4R4K080</accession>
<keyword evidence="5" id="KW-1003">Cell membrane</keyword>
<comment type="subcellular location">
    <subcellularLocation>
        <location evidence="5">Cell membrane</location>
        <topology evidence="5">Multi-pass membrane protein</topology>
    </subcellularLocation>
    <subcellularLocation>
        <location evidence="1">Membrane</location>
        <topology evidence="1">Multi-pass membrane protein</topology>
    </subcellularLocation>
</comment>
<organism evidence="6 7">
    <name type="scientific">Arundinibacter roseus</name>
    <dbReference type="NCBI Taxonomy" id="2070510"/>
    <lineage>
        <taxon>Bacteria</taxon>
        <taxon>Pseudomonadati</taxon>
        <taxon>Bacteroidota</taxon>
        <taxon>Cytophagia</taxon>
        <taxon>Cytophagales</taxon>
        <taxon>Spirosomataceae</taxon>
        <taxon>Arundinibacter</taxon>
    </lineage>
</organism>
<evidence type="ECO:0000313" key="7">
    <source>
        <dbReference type="Proteomes" id="UP000295706"/>
    </source>
</evidence>
<keyword evidence="4 5" id="KW-0472">Membrane</keyword>
<evidence type="ECO:0000256" key="1">
    <source>
        <dbReference type="ARBA" id="ARBA00004141"/>
    </source>
</evidence>
<keyword evidence="5" id="KW-0813">Transport</keyword>
<evidence type="ECO:0000256" key="2">
    <source>
        <dbReference type="ARBA" id="ARBA00022692"/>
    </source>
</evidence>
<dbReference type="GO" id="GO:0009977">
    <property type="term" value="F:proton motive force dependent protein transmembrane transporter activity"/>
    <property type="evidence" value="ECO:0007669"/>
    <property type="project" value="TreeGrafter"/>
</dbReference>
<dbReference type="AlphaFoldDB" id="A0A4R4K080"/>
<feature type="transmembrane region" description="Helical" evidence="5">
    <location>
        <begin position="30"/>
        <end position="48"/>
    </location>
</feature>
<dbReference type="HAMAP" id="MF_00902">
    <property type="entry name" value="TatC"/>
    <property type="match status" value="1"/>
</dbReference>
<keyword evidence="7" id="KW-1185">Reference proteome</keyword>
<comment type="function">
    <text evidence="5">Part of the twin-arginine translocation (Tat) system that transports large folded proteins containing a characteristic twin-arginine motif in their signal peptide across membranes.</text>
</comment>
<feature type="transmembrane region" description="Helical" evidence="5">
    <location>
        <begin position="224"/>
        <end position="240"/>
    </location>
</feature>
<dbReference type="GO" id="GO:0033281">
    <property type="term" value="C:TAT protein transport complex"/>
    <property type="evidence" value="ECO:0007669"/>
    <property type="project" value="UniProtKB-UniRule"/>
</dbReference>
<keyword evidence="5" id="KW-0811">Translocation</keyword>
<comment type="similarity">
    <text evidence="5">Belongs to the TatC family.</text>
</comment>
<sequence length="285" mass="32381">MALDQEFEEEAEEGKEMTFLEHLEELRWNIVRAVSSILVFAILGYIYIEEVYHYVIIAPARTDFWTYRMMCKLGKAVGAEGLCIEKIDFELQSLGVGEQFTMALTSSVILGLVFAFPYAFWEIWRFIKPGLKSFERKAARGAVFYVTFLFFMGVFFGYYIVTPLALNFLANFKLDPSIINEFSISSYIGTVATLTLACGLAFQLPIVVFVLSRVGILTPSFMREYRRHSIVVILIVAAVITPSPDIYSQILVAMPLTILYEVSIFVSARVERAKLAEEQRLSKIS</sequence>
<feature type="transmembrane region" description="Helical" evidence="5">
    <location>
        <begin position="246"/>
        <end position="266"/>
    </location>
</feature>
<evidence type="ECO:0000313" key="6">
    <source>
        <dbReference type="EMBL" id="TDB59826.1"/>
    </source>
</evidence>
<evidence type="ECO:0000256" key="5">
    <source>
        <dbReference type="HAMAP-Rule" id="MF_00902"/>
    </source>
</evidence>
<dbReference type="OrthoDB" id="9777044at2"/>
<comment type="subunit">
    <text evidence="5">Forms a complex with TatA.</text>
</comment>
<gene>
    <name evidence="5 6" type="primary">tatC</name>
    <name evidence="6" type="ORF">EZE20_21980</name>
</gene>
<dbReference type="NCBIfam" id="TIGR00945">
    <property type="entry name" value="tatC"/>
    <property type="match status" value="1"/>
</dbReference>
<dbReference type="Pfam" id="PF00902">
    <property type="entry name" value="TatC"/>
    <property type="match status" value="1"/>
</dbReference>
<dbReference type="EMBL" id="SMJU01000019">
    <property type="protein sequence ID" value="TDB59826.1"/>
    <property type="molecule type" value="Genomic_DNA"/>
</dbReference>
<evidence type="ECO:0000256" key="4">
    <source>
        <dbReference type="ARBA" id="ARBA00023136"/>
    </source>
</evidence>
<protein>
    <recommendedName>
        <fullName evidence="5">Sec-independent protein translocase protein TatC</fullName>
    </recommendedName>
</protein>
<comment type="caution">
    <text evidence="6">The sequence shown here is derived from an EMBL/GenBank/DDBJ whole genome shotgun (WGS) entry which is preliminary data.</text>
</comment>
<keyword evidence="3 5" id="KW-1133">Transmembrane helix</keyword>
<keyword evidence="2 5" id="KW-0812">Transmembrane</keyword>
<dbReference type="PANTHER" id="PTHR30371">
    <property type="entry name" value="SEC-INDEPENDENT PROTEIN TRANSLOCASE PROTEIN TATC"/>
    <property type="match status" value="1"/>
</dbReference>
<feature type="transmembrane region" description="Helical" evidence="5">
    <location>
        <begin position="142"/>
        <end position="166"/>
    </location>
</feature>
<keyword evidence="5" id="KW-0653">Protein transport</keyword>
<dbReference type="Proteomes" id="UP000295706">
    <property type="component" value="Unassembled WGS sequence"/>
</dbReference>
<evidence type="ECO:0000256" key="3">
    <source>
        <dbReference type="ARBA" id="ARBA00022989"/>
    </source>
</evidence>
<dbReference type="PRINTS" id="PR01840">
    <property type="entry name" value="TATCFAMILY"/>
</dbReference>